<dbReference type="EMBL" id="VZRB01000008">
    <property type="protein sequence ID" value="KAB1146790.1"/>
    <property type="molecule type" value="Genomic_DNA"/>
</dbReference>
<comment type="caution">
    <text evidence="1">The sequence shown here is derived from an EMBL/GenBank/DDBJ whole genome shotgun (WGS) entry which is preliminary data.</text>
</comment>
<keyword evidence="2" id="KW-1185">Reference proteome</keyword>
<evidence type="ECO:0000313" key="1">
    <source>
        <dbReference type="EMBL" id="KAB1146790.1"/>
    </source>
</evidence>
<dbReference type="Proteomes" id="UP000442707">
    <property type="component" value="Unassembled WGS sequence"/>
</dbReference>
<accession>A0A6H9V2U0</accession>
<dbReference type="AlphaFoldDB" id="A0A6H9V2U0"/>
<dbReference type="RefSeq" id="WP_150948482.1">
    <property type="nucleotide sequence ID" value="NZ_VZRB01000008.1"/>
</dbReference>
<protein>
    <submittedName>
        <fullName evidence="1">Uncharacterized protein</fullName>
    </submittedName>
</protein>
<name>A0A6H9V2U0_9ACTN</name>
<evidence type="ECO:0000313" key="2">
    <source>
        <dbReference type="Proteomes" id="UP000442707"/>
    </source>
</evidence>
<gene>
    <name evidence="1" type="ORF">F7R91_14515</name>
</gene>
<reference evidence="1 2" key="1">
    <citation type="submission" date="2019-09" db="EMBL/GenBank/DDBJ databases">
        <title>Screening of Novel Bioactive Compounds from Soil-Associated.</title>
        <authorList>
            <person name="Zhao S."/>
        </authorList>
    </citation>
    <scope>NUCLEOTIDE SEQUENCE [LARGE SCALE GENOMIC DNA]</scope>
    <source>
        <strain evidence="1 2">HIT-DPA4</strain>
    </source>
</reference>
<sequence length="60" mass="6731">MTDQTARPFRDEPTDVLHTALDLAITHADQAARFRPAQQGDELPSVVGLFRTELQQRGEL</sequence>
<proteinExistence type="predicted"/>
<organism evidence="1 2">
    <name type="scientific">Streptomyces luteolifulvus</name>
    <dbReference type="NCBI Taxonomy" id="2615112"/>
    <lineage>
        <taxon>Bacteria</taxon>
        <taxon>Bacillati</taxon>
        <taxon>Actinomycetota</taxon>
        <taxon>Actinomycetes</taxon>
        <taxon>Kitasatosporales</taxon>
        <taxon>Streptomycetaceae</taxon>
        <taxon>Streptomyces</taxon>
    </lineage>
</organism>